<accession>A0A4S4K675</accession>
<protein>
    <submittedName>
        <fullName evidence="1">Uncharacterized protein</fullName>
    </submittedName>
</protein>
<reference evidence="1 2" key="1">
    <citation type="submission" date="2019-02" db="EMBL/GenBank/DDBJ databases">
        <title>Genome sequencing of the rare red list fungi Phlebia centrifuga.</title>
        <authorList>
            <person name="Buettner E."/>
            <person name="Kellner H."/>
        </authorList>
    </citation>
    <scope>NUCLEOTIDE SEQUENCE [LARGE SCALE GENOMIC DNA]</scope>
    <source>
        <strain evidence="1 2">DSM 108282</strain>
    </source>
</reference>
<keyword evidence="2" id="KW-1185">Reference proteome</keyword>
<evidence type="ECO:0000313" key="1">
    <source>
        <dbReference type="EMBL" id="THG93273.1"/>
    </source>
</evidence>
<dbReference type="AlphaFoldDB" id="A0A4S4K675"/>
<comment type="caution">
    <text evidence="1">The sequence shown here is derived from an EMBL/GenBank/DDBJ whole genome shotgun (WGS) entry which is preliminary data.</text>
</comment>
<gene>
    <name evidence="1" type="ORF">EW026_g7923</name>
</gene>
<dbReference type="EMBL" id="SGPJ01000712">
    <property type="protein sequence ID" value="THG93273.1"/>
    <property type="molecule type" value="Genomic_DNA"/>
</dbReference>
<sequence length="344" mass="38818">MPLGSPIRTSDQPVHSVIIDPNVSKSSLMRKIREAYADDPMSLIQPNDQGLSPMSVAAIAGNLPAINVLLDIARPKMAEGEDVLGLQDVDDNQETPSSYNFRILRENPRFKIHDLLEASSKELKDAVVRNRLPACTCEQGICEQFYVGYRAAFKTIYTLLGEVESLPTVQNIRLQLARNCADNQQERRAVKVFAERGGCVVYALDHVVHQALWKSPTPLGDGSFFDQEWDVSKPPLASTELPNELSPRIRRRSNSFKEALHQFGKKERRDWLLDIKEDSSIDVVNSQSFKLKEEWEASGAPGCALDTQFSAVRYLMGIHSEPRWEVDEVDIGSYERTSCRLRRM</sequence>
<evidence type="ECO:0000313" key="2">
    <source>
        <dbReference type="Proteomes" id="UP000309038"/>
    </source>
</evidence>
<dbReference type="Proteomes" id="UP000309038">
    <property type="component" value="Unassembled WGS sequence"/>
</dbReference>
<name>A0A4S4K675_9APHY</name>
<proteinExistence type="predicted"/>
<organism evidence="1 2">
    <name type="scientific">Hermanssonia centrifuga</name>
    <dbReference type="NCBI Taxonomy" id="98765"/>
    <lineage>
        <taxon>Eukaryota</taxon>
        <taxon>Fungi</taxon>
        <taxon>Dikarya</taxon>
        <taxon>Basidiomycota</taxon>
        <taxon>Agaricomycotina</taxon>
        <taxon>Agaricomycetes</taxon>
        <taxon>Polyporales</taxon>
        <taxon>Meruliaceae</taxon>
        <taxon>Hermanssonia</taxon>
    </lineage>
</organism>